<keyword evidence="2" id="KW-1185">Reference proteome</keyword>
<name>A0A317NUP6_9NOCA</name>
<dbReference type="AlphaFoldDB" id="A0A317NUP6"/>
<dbReference type="EMBL" id="QGTL01000002">
    <property type="protein sequence ID" value="PWV79096.1"/>
    <property type="molecule type" value="Genomic_DNA"/>
</dbReference>
<reference evidence="1 2" key="1">
    <citation type="submission" date="2018-05" db="EMBL/GenBank/DDBJ databases">
        <title>Genomic Encyclopedia of Type Strains, Phase IV (KMG-IV): sequencing the most valuable type-strain genomes for metagenomic binning, comparative biology and taxonomic classification.</title>
        <authorList>
            <person name="Goeker M."/>
        </authorList>
    </citation>
    <scope>NUCLEOTIDE SEQUENCE [LARGE SCALE GENOMIC DNA]</scope>
    <source>
        <strain evidence="1 2">DSM 44717</strain>
    </source>
</reference>
<dbReference type="RefSeq" id="WP_110036288.1">
    <property type="nucleotide sequence ID" value="NZ_QGTL01000002.1"/>
</dbReference>
<gene>
    <name evidence="1" type="ORF">DFR69_102155</name>
</gene>
<dbReference type="Proteomes" id="UP000246410">
    <property type="component" value="Unassembled WGS sequence"/>
</dbReference>
<evidence type="ECO:0000313" key="1">
    <source>
        <dbReference type="EMBL" id="PWV79096.1"/>
    </source>
</evidence>
<proteinExistence type="predicted"/>
<organism evidence="1 2">
    <name type="scientific">Nocardia neocaledoniensis</name>
    <dbReference type="NCBI Taxonomy" id="236511"/>
    <lineage>
        <taxon>Bacteria</taxon>
        <taxon>Bacillati</taxon>
        <taxon>Actinomycetota</taxon>
        <taxon>Actinomycetes</taxon>
        <taxon>Mycobacteriales</taxon>
        <taxon>Nocardiaceae</taxon>
        <taxon>Nocardia</taxon>
    </lineage>
</organism>
<evidence type="ECO:0000313" key="2">
    <source>
        <dbReference type="Proteomes" id="UP000246410"/>
    </source>
</evidence>
<comment type="caution">
    <text evidence="1">The sequence shown here is derived from an EMBL/GenBank/DDBJ whole genome shotgun (WGS) entry which is preliminary data.</text>
</comment>
<sequence>MTDAAHTFRYHPYGPNSYYTSRLEVRLEDGATPAESAAVVRVMGDRQLPPHYRGDSTTVEIRRSADSYSGGWLFGRDVERESSAAATWTRVSAAEVGAQIHWVAHGTGAIGDAAVSVRAGSETEPQRATAAMRRIIQAFPELATNDWTVSPPHGEGMLEQYSRLAPSVTDTDRHARFPTDDELALWEWFLTDQPISAIVEVAVSDPPGTAGHAFGVTVFPPVGEKFDAAQATRLADRHLRYLAERGGVVDYRIVTRAGLGFAVLVGGCPERRESVAPESEPFTRQYERC</sequence>
<accession>A0A317NUP6</accession>
<protein>
    <submittedName>
        <fullName evidence="1">Uncharacterized protein</fullName>
    </submittedName>
</protein>